<gene>
    <name evidence="3" type="ORF">GCM10010517_60910</name>
</gene>
<dbReference type="Proteomes" id="UP001500831">
    <property type="component" value="Unassembled WGS sequence"/>
</dbReference>
<dbReference type="Gene3D" id="1.10.443.10">
    <property type="entry name" value="Intergrase catalytic core"/>
    <property type="match status" value="1"/>
</dbReference>
<evidence type="ECO:0000313" key="3">
    <source>
        <dbReference type="EMBL" id="GAA2896023.1"/>
    </source>
</evidence>
<organism evidence="3 4">
    <name type="scientific">Streptosporangium fragile</name>
    <dbReference type="NCBI Taxonomy" id="46186"/>
    <lineage>
        <taxon>Bacteria</taxon>
        <taxon>Bacillati</taxon>
        <taxon>Actinomycetota</taxon>
        <taxon>Actinomycetes</taxon>
        <taxon>Streptosporangiales</taxon>
        <taxon>Streptosporangiaceae</taxon>
        <taxon>Streptosporangium</taxon>
    </lineage>
</organism>
<dbReference type="RefSeq" id="WP_344978756.1">
    <property type="nucleotide sequence ID" value="NZ_BAAAVI010000057.1"/>
</dbReference>
<reference evidence="3 4" key="1">
    <citation type="journal article" date="2019" name="Int. J. Syst. Evol. Microbiol.">
        <title>The Global Catalogue of Microorganisms (GCM) 10K type strain sequencing project: providing services to taxonomists for standard genome sequencing and annotation.</title>
        <authorList>
            <consortium name="The Broad Institute Genomics Platform"/>
            <consortium name="The Broad Institute Genome Sequencing Center for Infectious Disease"/>
            <person name="Wu L."/>
            <person name="Ma J."/>
        </authorList>
    </citation>
    <scope>NUCLEOTIDE SEQUENCE [LARGE SCALE GENOMIC DNA]</scope>
    <source>
        <strain evidence="3 4">JCM 6242</strain>
    </source>
</reference>
<comment type="caution">
    <text evidence="3">The sequence shown here is derived from an EMBL/GenBank/DDBJ whole genome shotgun (WGS) entry which is preliminary data.</text>
</comment>
<evidence type="ECO:0000256" key="2">
    <source>
        <dbReference type="SAM" id="MobiDB-lite"/>
    </source>
</evidence>
<dbReference type="SUPFAM" id="SSF56349">
    <property type="entry name" value="DNA breaking-rejoining enzymes"/>
    <property type="match status" value="1"/>
</dbReference>
<sequence>MYPAYVLVLVLGLRLGEALRLRWEDVDLGNAETTIGRQLQRVAGKPLHRQTKTDASDATLPFPEIVTAALRARRRARAEAREAAGESWQETGLVFTTASGCPGSMVGGMISFRPGHLRLCSQRSDHPGAGVPPPEASCHPSVADPAARPRRATRPGPHLSRLL</sequence>
<evidence type="ECO:0000313" key="4">
    <source>
        <dbReference type="Proteomes" id="UP001500831"/>
    </source>
</evidence>
<name>A0ABN3W530_9ACTN</name>
<dbReference type="InterPro" id="IPR013762">
    <property type="entry name" value="Integrase-like_cat_sf"/>
</dbReference>
<protein>
    <recommendedName>
        <fullName evidence="5">Tyr recombinase domain-containing protein</fullName>
    </recommendedName>
</protein>
<feature type="region of interest" description="Disordered" evidence="2">
    <location>
        <begin position="121"/>
        <end position="163"/>
    </location>
</feature>
<keyword evidence="4" id="KW-1185">Reference proteome</keyword>
<accession>A0ABN3W530</accession>
<keyword evidence="1" id="KW-0233">DNA recombination</keyword>
<evidence type="ECO:0008006" key="5">
    <source>
        <dbReference type="Google" id="ProtNLM"/>
    </source>
</evidence>
<proteinExistence type="predicted"/>
<dbReference type="InterPro" id="IPR011010">
    <property type="entry name" value="DNA_brk_join_enz"/>
</dbReference>
<evidence type="ECO:0000256" key="1">
    <source>
        <dbReference type="ARBA" id="ARBA00023172"/>
    </source>
</evidence>
<dbReference type="EMBL" id="BAAAVI010000057">
    <property type="protein sequence ID" value="GAA2896023.1"/>
    <property type="molecule type" value="Genomic_DNA"/>
</dbReference>